<feature type="compositionally biased region" description="Low complexity" evidence="1">
    <location>
        <begin position="412"/>
        <end position="426"/>
    </location>
</feature>
<evidence type="ECO:0000256" key="1">
    <source>
        <dbReference type="SAM" id="MobiDB-lite"/>
    </source>
</evidence>
<dbReference type="PANTHER" id="PTHR44119:SF4">
    <property type="entry name" value="AEROBIC COBALTOCHELATASE SUBUNIT COBN"/>
    <property type="match status" value="1"/>
</dbReference>
<proteinExistence type="predicted"/>
<accession>A0ABY3Y2R8</accession>
<dbReference type="InterPro" id="IPR003672">
    <property type="entry name" value="CobN/Mg_chltase"/>
</dbReference>
<name>A0ABY3Y2R8_9ACTN</name>
<organism evidence="3 4">
    <name type="scientific">Streptomyces tubbatahanensis</name>
    <dbReference type="NCBI Taxonomy" id="2923272"/>
    <lineage>
        <taxon>Bacteria</taxon>
        <taxon>Bacillati</taxon>
        <taxon>Actinomycetota</taxon>
        <taxon>Actinomycetes</taxon>
        <taxon>Kitasatosporales</taxon>
        <taxon>Streptomycetaceae</taxon>
        <taxon>Streptomyces</taxon>
    </lineage>
</organism>
<evidence type="ECO:0000313" key="4">
    <source>
        <dbReference type="Proteomes" id="UP001202244"/>
    </source>
</evidence>
<feature type="region of interest" description="Disordered" evidence="1">
    <location>
        <begin position="408"/>
        <end position="455"/>
    </location>
</feature>
<dbReference type="CDD" id="cd10150">
    <property type="entry name" value="CobN_like"/>
    <property type="match status" value="1"/>
</dbReference>
<evidence type="ECO:0000259" key="2">
    <source>
        <dbReference type="Pfam" id="PF02514"/>
    </source>
</evidence>
<keyword evidence="4" id="KW-1185">Reference proteome</keyword>
<dbReference type="EMBL" id="CP093846">
    <property type="protein sequence ID" value="UNT01128.1"/>
    <property type="molecule type" value="Genomic_DNA"/>
</dbReference>
<dbReference type="Pfam" id="PF02514">
    <property type="entry name" value="CobN-Mg_chel"/>
    <property type="match status" value="1"/>
</dbReference>
<reference evidence="3 4" key="1">
    <citation type="journal article" date="2023" name="Microbiol. Spectr.">
        <title>Synergy between Genome Mining, Metabolomics, and Bioinformatics Uncovers Antibacterial Chlorinated Carbazole Alkaloids and Their Biosynthetic Gene Cluster from Streptomyces tubbatahanensis sp. nov., a Novel Actinomycete Isolated from Sulu Sea, Philippines.</title>
        <authorList>
            <person name="Tenebro C.P."/>
            <person name="Trono D.J.V.L."/>
            <person name="Balida L.A.P."/>
            <person name="Bayog L.K.A."/>
            <person name="Bruna J.R."/>
            <person name="Sabido E.M."/>
            <person name="Caspe D.P.C."/>
            <person name="de Los Santos E.L.C."/>
            <person name="Saludes J.P."/>
            <person name="Dalisay D.S."/>
        </authorList>
    </citation>
    <scope>NUCLEOTIDE SEQUENCE [LARGE SCALE GENOMIC DNA]</scope>
    <source>
        <strain evidence="3 4">DSD3025</strain>
    </source>
</reference>
<dbReference type="Proteomes" id="UP001202244">
    <property type="component" value="Chromosome"/>
</dbReference>
<dbReference type="GO" id="GO:0051116">
    <property type="term" value="F:cobaltochelatase activity"/>
    <property type="evidence" value="ECO:0007669"/>
    <property type="project" value="UniProtKB-EC"/>
</dbReference>
<dbReference type="InterPro" id="IPR011953">
    <property type="entry name" value="Cobalto_CobN"/>
</dbReference>
<dbReference type="NCBIfam" id="TIGR02257">
    <property type="entry name" value="cobalto_cobN"/>
    <property type="match status" value="1"/>
</dbReference>
<dbReference type="PANTHER" id="PTHR44119">
    <property type="entry name" value="MAGNESIUM-CHELATASE SUBUNIT CHLH, CHLOROPLASTIC"/>
    <property type="match status" value="1"/>
</dbReference>
<gene>
    <name evidence="3" type="primary">cobN</name>
    <name evidence="3" type="ORF">MMF93_17990</name>
</gene>
<feature type="domain" description="CobN/magnesium chelatase" evidence="2">
    <location>
        <begin position="120"/>
        <end position="1250"/>
    </location>
</feature>
<dbReference type="RefSeq" id="WP_242757637.1">
    <property type="nucleotide sequence ID" value="NZ_CP093846.1"/>
</dbReference>
<sequence length="1271" mass="136165">MILLLSTSDTDLLSARAANESARAANEAADHSPAAHPLSYRYANPTRLSEGALQEELGALLDGADLVVVRLLGGIRAWQQGVDLLRESGRPLVVLTGEQAPDAQLMAASTVPIGVAAEAHAYLAHGGPANLTQLAGFLSDTVLLTGHGFEPPAPAPSWGALRRDPGPHAAALPADAPTVAVLYYRAHHMSGNTAFAAALCDAIEAAGGRALPLYVASLRTPEPELVEELRAADVIVTTVLAAGGAGGTKPADAQAGGDDEAWDAGALTGLDVPIIQALCLTAPRADWERNDEGVSPLDAASQIAVPEFDGRLITVPFSFKEIDEDGLPSYVADPERAARVAGIAVRHARLRHIPAGEKRLALVLSAYPTKHARIGNAVGLDTPASAMALLRRLVAEGYDFGPPENIPGLVPGAGAAPAEQGETGETVTPQGGDARATPPGPAAAEGDETDGSGEHEGDALIRALIDAGGHDQDWLTEEQLSRNPVRIPAADYRRWYATLPQELRDAVEEHWGPPPGEMFVDRTHNPEGDIVLAALRRGNLLILIQPPRGFGENPIAIYHDPDLPPSHHYLAAYRWIAAPRTEGGFGADAMIHLGKHGNLEWLPGKNAGLSAACAPDAALGDLPLVYPFLVNDPGEGTQAKRRVHATLVDHLVPPMARADSYGDIARLEQLLDEYAQISSMDPAKLPAIRAQIWTLIQAAKLDHDLGLEERPDDEGFDDFLLHVDGWLCEVKDAQIRDGLHVLGTAPGGEDRVNLVLAILRARQIWGGSHTLPGLREALGLDESAATRTASDAAEARARALVEEMEAAGWDPAAVDAVAAGQPAQVAGILTFAAREVVPRLEATTDELDHTVHALAGGFVPAGPSGSPLRGLVNVLPTGRNFYSVDPKAVPSRLAWETGQALADSLLERYRGDNGAWPTSVGLSLWGTSAMRTAGDDIAEALALLGVRPVWDDASRRVTGLEPVPYEELGRPRIDVTLRISGFFRDAFPHTVGLLDDAVRLAAGLDEPDEVNFVRAHTRQDMAEHGDERRATTRIFGSRPGTYGAGLLQLIDSRDWRTDADLAEVYTVWGGYAYGRELDGRPAREEMETAYKRIAVAAKNTDTREHDIADSDDYFQYHGGMVATVRALRGTAPEAYIGDSTRPETVRTRTLVEETSRVFRARVVNPKWIEAMRRHGYKGAFELAATVDYLFGYDATTGVVADWMYDKLTEAYVMDEATRGFLQEANPWALHGIAERLLEAESRGMWAKPDPAALDALRQIYLETEGELEGDE</sequence>
<evidence type="ECO:0000313" key="3">
    <source>
        <dbReference type="EMBL" id="UNT01128.1"/>
    </source>
</evidence>
<dbReference type="EC" id="6.6.1.2" evidence="3"/>
<protein>
    <submittedName>
        <fullName evidence="3">Cobaltochelatase subunit CobN</fullName>
        <ecNumber evidence="3">6.6.1.2</ecNumber>
    </submittedName>
</protein>
<keyword evidence="3" id="KW-0436">Ligase</keyword>